<proteinExistence type="predicted"/>
<evidence type="ECO:0000256" key="1">
    <source>
        <dbReference type="SAM" id="SignalP"/>
    </source>
</evidence>
<name>A0A329TTX6_9FIRM</name>
<accession>A0A329TTX6</accession>
<dbReference type="GO" id="GO:0004222">
    <property type="term" value="F:metalloendopeptidase activity"/>
    <property type="evidence" value="ECO:0007669"/>
    <property type="project" value="TreeGrafter"/>
</dbReference>
<feature type="chain" id="PRO_5038400295" evidence="1">
    <location>
        <begin position="30"/>
        <end position="184"/>
    </location>
</feature>
<dbReference type="PROSITE" id="PS51257">
    <property type="entry name" value="PROKAR_LIPOPROTEIN"/>
    <property type="match status" value="1"/>
</dbReference>
<evidence type="ECO:0000259" key="2">
    <source>
        <dbReference type="Pfam" id="PF01551"/>
    </source>
</evidence>
<reference evidence="3 4" key="1">
    <citation type="submission" date="2018-02" db="EMBL/GenBank/DDBJ databases">
        <title>Complete genome sequencing of Faecalibacterium prausnitzii strains isolated from the human gut.</title>
        <authorList>
            <person name="Fitzgerald B.C."/>
            <person name="Shkoporov A.N."/>
            <person name="Ross P.R."/>
            <person name="Hill C."/>
        </authorList>
    </citation>
    <scope>NUCLEOTIDE SEQUENCE [LARGE SCALE GENOMIC DNA]</scope>
    <source>
        <strain evidence="3 4">APC942/8-14-2</strain>
    </source>
</reference>
<dbReference type="EMBL" id="PRKZ01000001">
    <property type="protein sequence ID" value="RAW52353.1"/>
    <property type="molecule type" value="Genomic_DNA"/>
</dbReference>
<dbReference type="RefSeq" id="WP_112114890.1">
    <property type="nucleotide sequence ID" value="NZ_PRKZ01000001.1"/>
</dbReference>
<sequence>MRRKWIRNRHSGCQVAVCLWMLVACLMMACCVSARALNTPPAGCSLRIKVTKEQYQFPLGTTAWRISEEYGWRKDPLTGKEAFHKGVDLACASGTIVLAGTDGIVAAARHSQSYGNYLRLSHTEGEETLYAHMQYLYVRTGEVVKAGEPIGTVGQTGRATGAHLHLEWLCNGIRYDPAGIFHFL</sequence>
<dbReference type="Proteomes" id="UP000251634">
    <property type="component" value="Unassembled WGS sequence"/>
</dbReference>
<dbReference type="InterPro" id="IPR050570">
    <property type="entry name" value="Cell_wall_metabolism_enzyme"/>
</dbReference>
<gene>
    <name evidence="3" type="ORF">C4N25_02810</name>
</gene>
<dbReference type="PANTHER" id="PTHR21666">
    <property type="entry name" value="PEPTIDASE-RELATED"/>
    <property type="match status" value="1"/>
</dbReference>
<feature type="signal peptide" evidence="1">
    <location>
        <begin position="1"/>
        <end position="29"/>
    </location>
</feature>
<evidence type="ECO:0000313" key="4">
    <source>
        <dbReference type="Proteomes" id="UP000251634"/>
    </source>
</evidence>
<dbReference type="SUPFAM" id="SSF51261">
    <property type="entry name" value="Duplicated hybrid motif"/>
    <property type="match status" value="1"/>
</dbReference>
<evidence type="ECO:0000313" key="3">
    <source>
        <dbReference type="EMBL" id="RAW52353.1"/>
    </source>
</evidence>
<organism evidence="3 4">
    <name type="scientific">Faecalibacterium prausnitzii</name>
    <dbReference type="NCBI Taxonomy" id="853"/>
    <lineage>
        <taxon>Bacteria</taxon>
        <taxon>Bacillati</taxon>
        <taxon>Bacillota</taxon>
        <taxon>Clostridia</taxon>
        <taxon>Eubacteriales</taxon>
        <taxon>Oscillospiraceae</taxon>
        <taxon>Faecalibacterium</taxon>
    </lineage>
</organism>
<protein>
    <submittedName>
        <fullName evidence="3">M23 family peptidase</fullName>
    </submittedName>
</protein>
<dbReference type="CDD" id="cd12797">
    <property type="entry name" value="M23_peptidase"/>
    <property type="match status" value="1"/>
</dbReference>
<dbReference type="InterPro" id="IPR011055">
    <property type="entry name" value="Dup_hybrid_motif"/>
</dbReference>
<keyword evidence="1" id="KW-0732">Signal</keyword>
<dbReference type="Gene3D" id="2.70.70.10">
    <property type="entry name" value="Glucose Permease (Domain IIA)"/>
    <property type="match status" value="1"/>
</dbReference>
<dbReference type="Pfam" id="PF01551">
    <property type="entry name" value="Peptidase_M23"/>
    <property type="match status" value="1"/>
</dbReference>
<feature type="domain" description="M23ase beta-sheet core" evidence="2">
    <location>
        <begin position="83"/>
        <end position="177"/>
    </location>
</feature>
<dbReference type="InterPro" id="IPR016047">
    <property type="entry name" value="M23ase_b-sheet_dom"/>
</dbReference>
<dbReference type="PANTHER" id="PTHR21666:SF270">
    <property type="entry name" value="MUREIN HYDROLASE ACTIVATOR ENVC"/>
    <property type="match status" value="1"/>
</dbReference>
<comment type="caution">
    <text evidence="3">The sequence shown here is derived from an EMBL/GenBank/DDBJ whole genome shotgun (WGS) entry which is preliminary data.</text>
</comment>
<dbReference type="AlphaFoldDB" id="A0A329TTX6"/>